<protein>
    <recommendedName>
        <fullName evidence="1">NERD domain-containing protein</fullName>
    </recommendedName>
</protein>
<dbReference type="Pfam" id="PF08378">
    <property type="entry name" value="NERD"/>
    <property type="match status" value="1"/>
</dbReference>
<accession>A0A220U2V5</accession>
<proteinExistence type="predicted"/>
<evidence type="ECO:0000259" key="1">
    <source>
        <dbReference type="PROSITE" id="PS50965"/>
    </source>
</evidence>
<name>A0A220U2V5_9BACI</name>
<gene>
    <name evidence="2" type="ORF">CFK37_08820</name>
</gene>
<dbReference type="KEGG" id="vil:CFK37_08820"/>
<evidence type="ECO:0000313" key="2">
    <source>
        <dbReference type="EMBL" id="ASK62256.1"/>
    </source>
</evidence>
<dbReference type="EMBL" id="CP022315">
    <property type="protein sequence ID" value="ASK62256.1"/>
    <property type="molecule type" value="Genomic_DNA"/>
</dbReference>
<feature type="domain" description="NERD" evidence="1">
    <location>
        <begin position="41"/>
        <end position="154"/>
    </location>
</feature>
<organism evidence="2 3">
    <name type="scientific">Virgibacillus phasianinus</name>
    <dbReference type="NCBI Taxonomy" id="2017483"/>
    <lineage>
        <taxon>Bacteria</taxon>
        <taxon>Bacillati</taxon>
        <taxon>Bacillota</taxon>
        <taxon>Bacilli</taxon>
        <taxon>Bacillales</taxon>
        <taxon>Bacillaceae</taxon>
        <taxon>Virgibacillus</taxon>
    </lineage>
</organism>
<dbReference type="Proteomes" id="UP000198312">
    <property type="component" value="Chromosome"/>
</dbReference>
<keyword evidence="3" id="KW-1185">Reference proteome</keyword>
<sequence>MIMKPRPIPNEITTLEALLRRLPPAYKRRRMLEQDLAHRQQGYDGEKNVDRFTGALLKNNFTLLHDVYLDSTFQIDTLIIGPHCMFVVEIKNYKGTITLDYKLNQFTREYKGVVTGFRNPIIQAMTNKLLLTNWLAEHNIDDIPIIPLFVISDPATIIKVIPETHDISSEIMHGEYMPQHVIKVNHALNKPHGHLHQKIGAMIVQECETYHFDYQQKYAIDPKDLLGGVQCTGCGRLGMRRQYNSWICEKCQTVSKTAHIQALTDYFLVKKPWISNSECMRFLGITSKNVATKLLKEHGLYYDPIHRRWHVKQVNKVPVGKITV</sequence>
<dbReference type="InterPro" id="IPR011528">
    <property type="entry name" value="NERD"/>
</dbReference>
<dbReference type="AlphaFoldDB" id="A0A220U2V5"/>
<evidence type="ECO:0000313" key="3">
    <source>
        <dbReference type="Proteomes" id="UP000198312"/>
    </source>
</evidence>
<reference evidence="2 3" key="1">
    <citation type="submission" date="2017-07" db="EMBL/GenBank/DDBJ databases">
        <title>Virgibacillus sp. LM2416.</title>
        <authorList>
            <person name="Tak E.J."/>
            <person name="Bae J.-W."/>
        </authorList>
    </citation>
    <scope>NUCLEOTIDE SEQUENCE [LARGE SCALE GENOMIC DNA]</scope>
    <source>
        <strain evidence="2 3">LM2416</strain>
    </source>
</reference>
<dbReference type="PROSITE" id="PS50965">
    <property type="entry name" value="NERD"/>
    <property type="match status" value="1"/>
</dbReference>